<dbReference type="AlphaFoldDB" id="A0A9P1H453"/>
<evidence type="ECO:0000313" key="3">
    <source>
        <dbReference type="Proteomes" id="UP000838763"/>
    </source>
</evidence>
<evidence type="ECO:0000256" key="1">
    <source>
        <dbReference type="SAM" id="MobiDB-lite"/>
    </source>
</evidence>
<feature type="region of interest" description="Disordered" evidence="1">
    <location>
        <begin position="157"/>
        <end position="190"/>
    </location>
</feature>
<dbReference type="EMBL" id="CALLCH030000015">
    <property type="protein sequence ID" value="CAI4216379.1"/>
    <property type="molecule type" value="Genomic_DNA"/>
</dbReference>
<dbReference type="PANTHER" id="PTHR39601:SF2">
    <property type="entry name" value="CHORIOGENIN HMINOR"/>
    <property type="match status" value="1"/>
</dbReference>
<feature type="compositionally biased region" description="Low complexity" evidence="1">
    <location>
        <begin position="248"/>
        <end position="260"/>
    </location>
</feature>
<reference evidence="2" key="1">
    <citation type="submission" date="2022-11" db="EMBL/GenBank/DDBJ databases">
        <authorList>
            <person name="Scott C."/>
            <person name="Bruce N."/>
        </authorList>
    </citation>
    <scope>NUCLEOTIDE SEQUENCE</scope>
</reference>
<dbReference type="OrthoDB" id="5300331at2759"/>
<protein>
    <submittedName>
        <fullName evidence="2">Uncharacterized protein</fullName>
    </submittedName>
</protein>
<sequence>MTPKEQSKFDKKVKGNELTLVLEKSYDYQTNTLNHRNPFLAEFKEFEAKEGKGKSAADLVDQRVGYWLFMYVVVHQVRKLWYEVSGGAGYVELSADAVLFSVEAIHHRSHCWLSAKLWEAGARDGHLSLVSSALADEGFNSSPAAVAALAMGPRAGTPSTLSIDTSPSPGMAGSPVIRPRNQSPGPRQLPVRNVNPSHRSSIAFGIEPVFDLPDGLFLPGDRSSRIVSHDRGSSANLAGPSGFHSHRSSSVGNLSALSSVHNSVTGPESPLGQGGATFDDILGKDDDKKKKRKTFFFA</sequence>
<gene>
    <name evidence="2" type="ORF">PPNO1_LOCUS6034</name>
</gene>
<accession>A0A9P1H453</accession>
<evidence type="ECO:0000313" key="2">
    <source>
        <dbReference type="EMBL" id="CAI4216379.1"/>
    </source>
</evidence>
<feature type="compositionally biased region" description="Polar residues" evidence="1">
    <location>
        <begin position="157"/>
        <end position="168"/>
    </location>
</feature>
<name>A0A9P1H453_9PEZI</name>
<proteinExistence type="predicted"/>
<organism evidence="2 3">
    <name type="scientific">Parascedosporium putredinis</name>
    <dbReference type="NCBI Taxonomy" id="1442378"/>
    <lineage>
        <taxon>Eukaryota</taxon>
        <taxon>Fungi</taxon>
        <taxon>Dikarya</taxon>
        <taxon>Ascomycota</taxon>
        <taxon>Pezizomycotina</taxon>
        <taxon>Sordariomycetes</taxon>
        <taxon>Hypocreomycetidae</taxon>
        <taxon>Microascales</taxon>
        <taxon>Microascaceae</taxon>
        <taxon>Parascedosporium</taxon>
    </lineage>
</organism>
<feature type="region of interest" description="Disordered" evidence="1">
    <location>
        <begin position="227"/>
        <end position="284"/>
    </location>
</feature>
<dbReference type="Proteomes" id="UP000838763">
    <property type="component" value="Unassembled WGS sequence"/>
</dbReference>
<keyword evidence="3" id="KW-1185">Reference proteome</keyword>
<comment type="caution">
    <text evidence="2">The sequence shown here is derived from an EMBL/GenBank/DDBJ whole genome shotgun (WGS) entry which is preliminary data.</text>
</comment>
<dbReference type="PANTHER" id="PTHR39601">
    <property type="entry name" value="CHORIOGENIN HMINOR"/>
    <property type="match status" value="1"/>
</dbReference>